<dbReference type="RefSeq" id="WP_057741778.1">
    <property type="nucleotide sequence ID" value="NZ_JQBW01000010.1"/>
</dbReference>
<keyword evidence="8" id="KW-1185">Reference proteome</keyword>
<dbReference type="InterPro" id="IPR047804">
    <property type="entry name" value="C69_dipept_A-like"/>
</dbReference>
<dbReference type="PANTHER" id="PTHR12994:SF17">
    <property type="entry name" value="LD30995P"/>
    <property type="match status" value="1"/>
</dbReference>
<name>A0A0R2HZX0_9LACO</name>
<dbReference type="InterPro" id="IPR005322">
    <property type="entry name" value="Peptidase_C69"/>
</dbReference>
<evidence type="ECO:0000256" key="5">
    <source>
        <dbReference type="ARBA" id="ARBA00022997"/>
    </source>
</evidence>
<evidence type="ECO:0000313" key="7">
    <source>
        <dbReference type="EMBL" id="KRN58425.1"/>
    </source>
</evidence>
<proteinExistence type="inferred from homology"/>
<comment type="caution">
    <text evidence="7">The sequence shown here is derived from an EMBL/GenBank/DDBJ whole genome shotgun (WGS) entry which is preliminary data.</text>
</comment>
<evidence type="ECO:0000256" key="4">
    <source>
        <dbReference type="ARBA" id="ARBA00022801"/>
    </source>
</evidence>
<protein>
    <recommendedName>
        <fullName evidence="6">Dipeptidase</fullName>
        <ecNumber evidence="6">3.4.-.-</ecNumber>
    </recommendedName>
</protein>
<comment type="similarity">
    <text evidence="2 6">Belongs to the peptidase C69 family.</text>
</comment>
<dbReference type="EC" id="3.4.-.-" evidence="6"/>
<dbReference type="Pfam" id="PF03577">
    <property type="entry name" value="Peptidase_C69"/>
    <property type="match status" value="1"/>
</dbReference>
<dbReference type="OrthoDB" id="9764088at2"/>
<dbReference type="GO" id="GO:0016805">
    <property type="term" value="F:dipeptidase activity"/>
    <property type="evidence" value="ECO:0007669"/>
    <property type="project" value="UniProtKB-KW"/>
</dbReference>
<dbReference type="Proteomes" id="UP000050934">
    <property type="component" value="Unassembled WGS sequence"/>
</dbReference>
<gene>
    <name evidence="7" type="ORF">IV45_GL000871</name>
</gene>
<dbReference type="GO" id="GO:0006508">
    <property type="term" value="P:proteolysis"/>
    <property type="evidence" value="ECO:0007669"/>
    <property type="project" value="UniProtKB-KW"/>
</dbReference>
<dbReference type="NCBIfam" id="NF033678">
    <property type="entry name" value="C69_fam_dipept"/>
    <property type="match status" value="1"/>
</dbReference>
<dbReference type="GO" id="GO:0070004">
    <property type="term" value="F:cysteine-type exopeptidase activity"/>
    <property type="evidence" value="ECO:0007669"/>
    <property type="project" value="InterPro"/>
</dbReference>
<organism evidence="7 8">
    <name type="scientific">Limosilactobacillus secaliphilus</name>
    <dbReference type="NCBI Taxonomy" id="396268"/>
    <lineage>
        <taxon>Bacteria</taxon>
        <taxon>Bacillati</taxon>
        <taxon>Bacillota</taxon>
        <taxon>Bacilli</taxon>
        <taxon>Lactobacillales</taxon>
        <taxon>Lactobacillaceae</taxon>
        <taxon>Limosilactobacillus</taxon>
    </lineage>
</organism>
<evidence type="ECO:0000256" key="1">
    <source>
        <dbReference type="ARBA" id="ARBA00001670"/>
    </source>
</evidence>
<dbReference type="PANTHER" id="PTHR12994">
    <property type="entry name" value="SECERNIN"/>
    <property type="match status" value="1"/>
</dbReference>
<keyword evidence="5 6" id="KW-0224">Dipeptidase</keyword>
<keyword evidence="4 6" id="KW-0378">Hydrolase</keyword>
<evidence type="ECO:0000313" key="8">
    <source>
        <dbReference type="Proteomes" id="UP000050934"/>
    </source>
</evidence>
<dbReference type="AlphaFoldDB" id="A0A0R2HZX0"/>
<sequence>MKKFKRISSDCTAIIVGKKASIDGSTIIARDEDGYGPINPIKFIAVPAQDYDETYKSKYTGLEVPVHEHGYRYTATPQGDNSNGDWFESGINEKNVAMSATETEQTNARVLGHDPLVPGGIAEDAMVNLVLPFINNAREGVQRLGSLVEKYGTAECNGIAFSDKDEVWYMETGGGHQWVAMRLPEDAYAICPNIMVIENIDFDDHENYMYAPTIREFVEKHHLNPDPSTFNFRNIFGTQSEADSYYNTSRTWYGQKLFNPSIDQDPTSQDMPMVRRPEKKLAIEDVQYFLTSHYNGTEYDPFGSISSGDEKAQKKFRSIALDRNQCSSILQIRNDVPAEFAGVQWINLGFYCYSPYVPFYTNIKDTPANYKLAPNDFTMDSAYWMNKLLPVIIEPKFHQFVTEVNAFRDDCQSYGVGRLDAIDEHAKTLSGDELTEYLTNESIHTADHITEKTLQLINSLVKQSLNSSKFNFELGDNM</sequence>
<reference evidence="7 8" key="1">
    <citation type="journal article" date="2015" name="Genome Announc.">
        <title>Expanding the biotechnology potential of lactobacilli through comparative genomics of 213 strains and associated genera.</title>
        <authorList>
            <person name="Sun Z."/>
            <person name="Harris H.M."/>
            <person name="McCann A."/>
            <person name="Guo C."/>
            <person name="Argimon S."/>
            <person name="Zhang W."/>
            <person name="Yang X."/>
            <person name="Jeffery I.B."/>
            <person name="Cooney J.C."/>
            <person name="Kagawa T.F."/>
            <person name="Liu W."/>
            <person name="Song Y."/>
            <person name="Salvetti E."/>
            <person name="Wrobel A."/>
            <person name="Rasinkangas P."/>
            <person name="Parkhill J."/>
            <person name="Rea M.C."/>
            <person name="O'Sullivan O."/>
            <person name="Ritari J."/>
            <person name="Douillard F.P."/>
            <person name="Paul Ross R."/>
            <person name="Yang R."/>
            <person name="Briner A.E."/>
            <person name="Felis G.E."/>
            <person name="de Vos W.M."/>
            <person name="Barrangou R."/>
            <person name="Klaenhammer T.R."/>
            <person name="Caufield P.W."/>
            <person name="Cui Y."/>
            <person name="Zhang H."/>
            <person name="O'Toole P.W."/>
        </authorList>
    </citation>
    <scope>NUCLEOTIDE SEQUENCE [LARGE SCALE GENOMIC DNA]</scope>
    <source>
        <strain evidence="7 8">DSM 17896</strain>
    </source>
</reference>
<accession>A0A0R2HZX0</accession>
<evidence type="ECO:0000256" key="6">
    <source>
        <dbReference type="RuleBase" id="RU364089"/>
    </source>
</evidence>
<dbReference type="PATRIC" id="fig|396268.3.peg.884"/>
<evidence type="ECO:0000256" key="2">
    <source>
        <dbReference type="ARBA" id="ARBA00007225"/>
    </source>
</evidence>
<keyword evidence="3 6" id="KW-0645">Protease</keyword>
<comment type="catalytic activity">
    <reaction evidence="1">
        <text>an L-aminoacyl-L-amino acid + H2O = 2 an L-alpha-amino acid</text>
        <dbReference type="Rhea" id="RHEA:48940"/>
        <dbReference type="ChEBI" id="CHEBI:15377"/>
        <dbReference type="ChEBI" id="CHEBI:59869"/>
        <dbReference type="ChEBI" id="CHEBI:77460"/>
        <dbReference type="EC" id="3.4.13.19"/>
    </reaction>
</comment>
<dbReference type="Gene3D" id="3.60.60.10">
    <property type="entry name" value="Penicillin V Acylase, Chain A"/>
    <property type="match status" value="1"/>
</dbReference>
<evidence type="ECO:0000256" key="3">
    <source>
        <dbReference type="ARBA" id="ARBA00022670"/>
    </source>
</evidence>
<dbReference type="EMBL" id="JQBW01000010">
    <property type="protein sequence ID" value="KRN58425.1"/>
    <property type="molecule type" value="Genomic_DNA"/>
</dbReference>